<dbReference type="EMBL" id="CAJNDS010000315">
    <property type="protein sequence ID" value="CAE7191511.1"/>
    <property type="molecule type" value="Genomic_DNA"/>
</dbReference>
<gene>
    <name evidence="3" type="primary">CML13</name>
    <name evidence="3" type="ORF">SNAT2548_LOCUS5039</name>
</gene>
<accession>A0A812IYE4</accession>
<name>A0A812IYE4_9DINO</name>
<dbReference type="SUPFAM" id="SSF47473">
    <property type="entry name" value="EF-hand"/>
    <property type="match status" value="1"/>
</dbReference>
<evidence type="ECO:0000313" key="4">
    <source>
        <dbReference type="Proteomes" id="UP000604046"/>
    </source>
</evidence>
<dbReference type="PROSITE" id="PS50222">
    <property type="entry name" value="EF_HAND_2"/>
    <property type="match status" value="1"/>
</dbReference>
<dbReference type="Proteomes" id="UP000604046">
    <property type="component" value="Unassembled WGS sequence"/>
</dbReference>
<organism evidence="3 4">
    <name type="scientific">Symbiodinium natans</name>
    <dbReference type="NCBI Taxonomy" id="878477"/>
    <lineage>
        <taxon>Eukaryota</taxon>
        <taxon>Sar</taxon>
        <taxon>Alveolata</taxon>
        <taxon>Dinophyceae</taxon>
        <taxon>Suessiales</taxon>
        <taxon>Symbiodiniaceae</taxon>
        <taxon>Symbiodinium</taxon>
    </lineage>
</organism>
<dbReference type="Gene3D" id="1.10.238.10">
    <property type="entry name" value="EF-hand"/>
    <property type="match status" value="1"/>
</dbReference>
<protein>
    <submittedName>
        <fullName evidence="3">CML13 protein</fullName>
    </submittedName>
</protein>
<evidence type="ECO:0000313" key="3">
    <source>
        <dbReference type="EMBL" id="CAE7191511.1"/>
    </source>
</evidence>
<dbReference type="GO" id="GO:0005509">
    <property type="term" value="F:calcium ion binding"/>
    <property type="evidence" value="ECO:0007669"/>
    <property type="project" value="InterPro"/>
</dbReference>
<dbReference type="InterPro" id="IPR011992">
    <property type="entry name" value="EF-hand-dom_pair"/>
</dbReference>
<keyword evidence="4" id="KW-1185">Reference proteome</keyword>
<comment type="caution">
    <text evidence="3">The sequence shown here is derived from an EMBL/GenBank/DDBJ whole genome shotgun (WGS) entry which is preliminary data.</text>
</comment>
<keyword evidence="1" id="KW-0106">Calcium</keyword>
<sequence>MPVFKRREFQLRRHIKASQLCDGLLKIAGLYCADHLRELLDKMEETIEAAWPRGSWSVLGASECGSPGDFGDLGASISEAALCGCPQFTEDAMLTAGAEEFDNLDADEDGIVEANELRELCKPLGFTLSAAEWDELVEELNLGDEDVEFQDAWDFLQSVQAKNGFTASEQQELIEAFGRFST</sequence>
<dbReference type="PROSITE" id="PS00018">
    <property type="entry name" value="EF_HAND_1"/>
    <property type="match status" value="1"/>
</dbReference>
<proteinExistence type="predicted"/>
<dbReference type="AlphaFoldDB" id="A0A812IYE4"/>
<evidence type="ECO:0000259" key="2">
    <source>
        <dbReference type="PROSITE" id="PS50222"/>
    </source>
</evidence>
<evidence type="ECO:0000256" key="1">
    <source>
        <dbReference type="ARBA" id="ARBA00022837"/>
    </source>
</evidence>
<feature type="domain" description="EF-hand" evidence="2">
    <location>
        <begin position="101"/>
        <end position="127"/>
    </location>
</feature>
<dbReference type="InterPro" id="IPR018247">
    <property type="entry name" value="EF_Hand_1_Ca_BS"/>
</dbReference>
<dbReference type="InterPro" id="IPR002048">
    <property type="entry name" value="EF_hand_dom"/>
</dbReference>
<reference evidence="3" key="1">
    <citation type="submission" date="2021-02" db="EMBL/GenBank/DDBJ databases">
        <authorList>
            <person name="Dougan E. K."/>
            <person name="Rhodes N."/>
            <person name="Thang M."/>
            <person name="Chan C."/>
        </authorList>
    </citation>
    <scope>NUCLEOTIDE SEQUENCE</scope>
</reference>
<feature type="non-terminal residue" evidence="3">
    <location>
        <position position="1"/>
    </location>
</feature>